<protein>
    <submittedName>
        <fullName evidence="1">Uncharacterized protein</fullName>
    </submittedName>
</protein>
<name>A0A232LWE9_9EURO</name>
<accession>A0A232LWE9</accession>
<dbReference type="EMBL" id="NPHW01004106">
    <property type="protein sequence ID" value="OXV08436.1"/>
    <property type="molecule type" value="Genomic_DNA"/>
</dbReference>
<keyword evidence="2" id="KW-1185">Reference proteome</keyword>
<evidence type="ECO:0000313" key="1">
    <source>
        <dbReference type="EMBL" id="OXV08436.1"/>
    </source>
</evidence>
<gene>
    <name evidence="1" type="ORF">Egran_03801</name>
</gene>
<proteinExistence type="predicted"/>
<evidence type="ECO:0000313" key="2">
    <source>
        <dbReference type="Proteomes" id="UP000243515"/>
    </source>
</evidence>
<comment type="caution">
    <text evidence="1">The sequence shown here is derived from an EMBL/GenBank/DDBJ whole genome shotgun (WGS) entry which is preliminary data.</text>
</comment>
<organism evidence="1 2">
    <name type="scientific">Elaphomyces granulatus</name>
    <dbReference type="NCBI Taxonomy" id="519963"/>
    <lineage>
        <taxon>Eukaryota</taxon>
        <taxon>Fungi</taxon>
        <taxon>Dikarya</taxon>
        <taxon>Ascomycota</taxon>
        <taxon>Pezizomycotina</taxon>
        <taxon>Eurotiomycetes</taxon>
        <taxon>Eurotiomycetidae</taxon>
        <taxon>Eurotiales</taxon>
        <taxon>Elaphomycetaceae</taxon>
        <taxon>Elaphomyces</taxon>
    </lineage>
</organism>
<dbReference type="Proteomes" id="UP000243515">
    <property type="component" value="Unassembled WGS sequence"/>
</dbReference>
<sequence>MPYKQQHYVVTIRWCAYYSIEGRTSMLKEEFMAVPYKQHRLVGEYGNSLQAASQGDREKVVRILLDRGAVLKEDIMAMPYKQHHERVPRTCHEGTGQPCHFA</sequence>
<reference evidence="1 2" key="1">
    <citation type="journal article" date="2015" name="Environ. Microbiol.">
        <title>Metagenome sequence of Elaphomyces granulatus from sporocarp tissue reveals Ascomycota ectomycorrhizal fingerprints of genome expansion and a Proteobacteria-rich microbiome.</title>
        <authorList>
            <person name="Quandt C.A."/>
            <person name="Kohler A."/>
            <person name="Hesse C.N."/>
            <person name="Sharpton T.J."/>
            <person name="Martin F."/>
            <person name="Spatafora J.W."/>
        </authorList>
    </citation>
    <scope>NUCLEOTIDE SEQUENCE [LARGE SCALE GENOMIC DNA]</scope>
    <source>
        <strain evidence="1 2">OSC145934</strain>
    </source>
</reference>
<dbReference type="AlphaFoldDB" id="A0A232LWE9"/>